<dbReference type="Proteomes" id="UP001630127">
    <property type="component" value="Unassembled WGS sequence"/>
</dbReference>
<evidence type="ECO:0000313" key="2">
    <source>
        <dbReference type="Proteomes" id="UP001630127"/>
    </source>
</evidence>
<comment type="caution">
    <text evidence="1">The sequence shown here is derived from an EMBL/GenBank/DDBJ whole genome shotgun (WGS) entry which is preliminary data.</text>
</comment>
<proteinExistence type="predicted"/>
<dbReference type="AlphaFoldDB" id="A0ABD2ZJG3"/>
<protein>
    <submittedName>
        <fullName evidence="1">Uncharacterized protein</fullName>
    </submittedName>
</protein>
<reference evidence="1 2" key="1">
    <citation type="submission" date="2024-11" db="EMBL/GenBank/DDBJ databases">
        <title>A near-complete genome assembly of Cinchona calisaya.</title>
        <authorList>
            <person name="Lian D.C."/>
            <person name="Zhao X.W."/>
            <person name="Wei L."/>
        </authorList>
    </citation>
    <scope>NUCLEOTIDE SEQUENCE [LARGE SCALE GENOMIC DNA]</scope>
    <source>
        <tissue evidence="1">Nenye</tissue>
    </source>
</reference>
<dbReference type="EMBL" id="JBJUIK010000008">
    <property type="protein sequence ID" value="KAL3519274.1"/>
    <property type="molecule type" value="Genomic_DNA"/>
</dbReference>
<sequence>MEKKTLHIDVTDRDKKILQLQEETQTAEAKFVSRENELIIKGRNAFVLSDEIDIILKEFTKKVFTMGFTMACDHLMKNLTLYTGFSYDASVNDEVIKKLETNFKAQVPLSGASEVIDQAKPASLLLNHTLPLTLLTKLLPQ</sequence>
<gene>
    <name evidence="1" type="ORF">ACH5RR_017423</name>
</gene>
<accession>A0ABD2ZJG3</accession>
<organism evidence="1 2">
    <name type="scientific">Cinchona calisaya</name>
    <dbReference type="NCBI Taxonomy" id="153742"/>
    <lineage>
        <taxon>Eukaryota</taxon>
        <taxon>Viridiplantae</taxon>
        <taxon>Streptophyta</taxon>
        <taxon>Embryophyta</taxon>
        <taxon>Tracheophyta</taxon>
        <taxon>Spermatophyta</taxon>
        <taxon>Magnoliopsida</taxon>
        <taxon>eudicotyledons</taxon>
        <taxon>Gunneridae</taxon>
        <taxon>Pentapetalae</taxon>
        <taxon>asterids</taxon>
        <taxon>lamiids</taxon>
        <taxon>Gentianales</taxon>
        <taxon>Rubiaceae</taxon>
        <taxon>Cinchonoideae</taxon>
        <taxon>Cinchoneae</taxon>
        <taxon>Cinchona</taxon>
    </lineage>
</organism>
<evidence type="ECO:0000313" key="1">
    <source>
        <dbReference type="EMBL" id="KAL3519274.1"/>
    </source>
</evidence>
<keyword evidence="2" id="KW-1185">Reference proteome</keyword>
<name>A0ABD2ZJG3_9GENT</name>